<proteinExistence type="predicted"/>
<dbReference type="Proteomes" id="UP000247416">
    <property type="component" value="Unassembled WGS sequence"/>
</dbReference>
<comment type="caution">
    <text evidence="2">The sequence shown here is derived from an EMBL/GenBank/DDBJ whole genome shotgun (WGS) entry which is preliminary data.</text>
</comment>
<organism evidence="2 3">
    <name type="scientific">Ureibacillus chungkukjangi</name>
    <dbReference type="NCBI Taxonomy" id="1202712"/>
    <lineage>
        <taxon>Bacteria</taxon>
        <taxon>Bacillati</taxon>
        <taxon>Bacillota</taxon>
        <taxon>Bacilli</taxon>
        <taxon>Bacillales</taxon>
        <taxon>Caryophanaceae</taxon>
        <taxon>Ureibacillus</taxon>
    </lineage>
</organism>
<keyword evidence="1" id="KW-0812">Transmembrane</keyword>
<dbReference type="EMBL" id="QJTJ01000007">
    <property type="protein sequence ID" value="PYF06769.1"/>
    <property type="molecule type" value="Genomic_DNA"/>
</dbReference>
<name>A0A318U4D5_9BACL</name>
<evidence type="ECO:0000313" key="2">
    <source>
        <dbReference type="EMBL" id="PYF06769.1"/>
    </source>
</evidence>
<sequence length="58" mass="6752">MRPVEIIGMLFFGAILIIVLAIIWFIFRKKKKIALTVTIISVLAFILFFSFRPSLYKC</sequence>
<feature type="transmembrane region" description="Helical" evidence="1">
    <location>
        <begin position="33"/>
        <end position="51"/>
    </location>
</feature>
<protein>
    <submittedName>
        <fullName evidence="2">Uncharacterized protein</fullName>
    </submittedName>
</protein>
<evidence type="ECO:0000256" key="1">
    <source>
        <dbReference type="SAM" id="Phobius"/>
    </source>
</evidence>
<dbReference type="AlphaFoldDB" id="A0A318U4D5"/>
<keyword evidence="3" id="KW-1185">Reference proteome</keyword>
<feature type="transmembrane region" description="Helical" evidence="1">
    <location>
        <begin position="6"/>
        <end position="26"/>
    </location>
</feature>
<gene>
    <name evidence="2" type="ORF">BJ095_1071</name>
</gene>
<keyword evidence="1" id="KW-1133">Transmembrane helix</keyword>
<evidence type="ECO:0000313" key="3">
    <source>
        <dbReference type="Proteomes" id="UP000247416"/>
    </source>
</evidence>
<accession>A0A318U4D5</accession>
<keyword evidence="1" id="KW-0472">Membrane</keyword>
<reference evidence="2 3" key="1">
    <citation type="submission" date="2018-06" db="EMBL/GenBank/DDBJ databases">
        <title>Genomic Encyclopedia of Archaeal and Bacterial Type Strains, Phase II (KMG-II): from individual species to whole genera.</title>
        <authorList>
            <person name="Goeker M."/>
        </authorList>
    </citation>
    <scope>NUCLEOTIDE SEQUENCE [LARGE SCALE GENOMIC DNA]</scope>
    <source>
        <strain evidence="2 3">KACC 16626</strain>
    </source>
</reference>